<proteinExistence type="predicted"/>
<feature type="chain" id="PRO_5007468636" description="Lipoprotein" evidence="2">
    <location>
        <begin position="23"/>
        <end position="332"/>
    </location>
</feature>
<sequence length="332" mass="36692">MKLLKKFLVSSLAIAISVSAVACGPSKKTTEKQSETKTEKTEYITKITKDNVEQVVIEYKEILSYYNDLKNNLKTLSDVSNNSNLESDAIAAKDSIKNGTTLLASVKPKYKPLEDAKKILVDMYDVSETMAEDVVSNPDKYKKDLEEYDKYFKKFKDLMDEIRKDVEKVRGKSPKTEDQKDDLVTEVAEKDNKDKDKDKKDSDNSSDNKSNDKDRDNDSNSRSGSDRGRNSGDSSSTSRTKPGNSSSSGSNDSQGFVPKVSSLNNSIRNEIKSAGYSAGANFKQSGGSEAQIEQTAGQLFDDLEGDNPIQGSQVSEARAIFISAFRAAYYSR</sequence>
<feature type="compositionally biased region" description="Polar residues" evidence="1">
    <location>
        <begin position="282"/>
        <end position="297"/>
    </location>
</feature>
<dbReference type="EMBL" id="LSQZ01000001">
    <property type="protein sequence ID" value="KXI14826.1"/>
    <property type="molecule type" value="Genomic_DNA"/>
</dbReference>
<feature type="region of interest" description="Disordered" evidence="1">
    <location>
        <begin position="278"/>
        <end position="310"/>
    </location>
</feature>
<feature type="region of interest" description="Disordered" evidence="1">
    <location>
        <begin position="167"/>
        <end position="264"/>
    </location>
</feature>
<dbReference type="PATRIC" id="fig|1261.3.peg.1529"/>
<keyword evidence="2" id="KW-0732">Signal</keyword>
<evidence type="ECO:0000313" key="4">
    <source>
        <dbReference type="Proteomes" id="UP000070326"/>
    </source>
</evidence>
<feature type="compositionally biased region" description="Low complexity" evidence="1">
    <location>
        <begin position="231"/>
        <end position="253"/>
    </location>
</feature>
<organism evidence="3 4">
    <name type="scientific">Peptostreptococcus anaerobius</name>
    <dbReference type="NCBI Taxonomy" id="1261"/>
    <lineage>
        <taxon>Bacteria</taxon>
        <taxon>Bacillati</taxon>
        <taxon>Bacillota</taxon>
        <taxon>Clostridia</taxon>
        <taxon>Peptostreptococcales</taxon>
        <taxon>Peptostreptococcaceae</taxon>
        <taxon>Peptostreptococcus</taxon>
    </lineage>
</organism>
<evidence type="ECO:0000256" key="2">
    <source>
        <dbReference type="SAM" id="SignalP"/>
    </source>
</evidence>
<reference evidence="3 4" key="1">
    <citation type="submission" date="2016-02" db="EMBL/GenBank/DDBJ databases">
        <authorList>
            <person name="Wen L."/>
            <person name="He K."/>
            <person name="Yang H."/>
        </authorList>
    </citation>
    <scope>NUCLEOTIDE SEQUENCE [LARGE SCALE GENOMIC DNA]</scope>
    <source>
        <strain evidence="3 4">MJR8628A</strain>
    </source>
</reference>
<evidence type="ECO:0000313" key="3">
    <source>
        <dbReference type="EMBL" id="KXI14826.1"/>
    </source>
</evidence>
<dbReference type="eggNOG" id="ENOG5032FSE">
    <property type="taxonomic scope" value="Bacteria"/>
</dbReference>
<dbReference type="PROSITE" id="PS51257">
    <property type="entry name" value="PROKAR_LIPOPROTEIN"/>
    <property type="match status" value="1"/>
</dbReference>
<dbReference type="GeneID" id="79842768"/>
<name>A0A135YZJ1_9FIRM</name>
<evidence type="ECO:0000256" key="1">
    <source>
        <dbReference type="SAM" id="MobiDB-lite"/>
    </source>
</evidence>
<accession>A0A135YZJ1</accession>
<feature type="signal peptide" evidence="2">
    <location>
        <begin position="1"/>
        <end position="22"/>
    </location>
</feature>
<gene>
    <name evidence="3" type="ORF">HMPREF3195_00015</name>
</gene>
<dbReference type="AlphaFoldDB" id="A0A135YZJ1"/>
<feature type="compositionally biased region" description="Basic and acidic residues" evidence="1">
    <location>
        <begin position="167"/>
        <end position="203"/>
    </location>
</feature>
<feature type="compositionally biased region" description="Basic and acidic residues" evidence="1">
    <location>
        <begin position="209"/>
        <end position="230"/>
    </location>
</feature>
<comment type="caution">
    <text evidence="3">The sequence shown here is derived from an EMBL/GenBank/DDBJ whole genome shotgun (WGS) entry which is preliminary data.</text>
</comment>
<evidence type="ECO:0008006" key="5">
    <source>
        <dbReference type="Google" id="ProtNLM"/>
    </source>
</evidence>
<dbReference type="Proteomes" id="UP000070326">
    <property type="component" value="Unassembled WGS sequence"/>
</dbReference>
<protein>
    <recommendedName>
        <fullName evidence="5">Lipoprotein</fullName>
    </recommendedName>
</protein>
<dbReference type="RefSeq" id="WP_002843719.1">
    <property type="nucleotide sequence ID" value="NZ_CAMPYD010000001.1"/>
</dbReference>